<accession>A0ABW9XH04</accession>
<dbReference type="Proteomes" id="UP000753724">
    <property type="component" value="Unassembled WGS sequence"/>
</dbReference>
<dbReference type="EMBL" id="JAAAPO010000006">
    <property type="protein sequence ID" value="NBC37748.1"/>
    <property type="molecule type" value="Genomic_DNA"/>
</dbReference>
<keyword evidence="2" id="KW-1185">Reference proteome</keyword>
<dbReference type="RefSeq" id="WP_161720122.1">
    <property type="nucleotide sequence ID" value="NZ_JAAAPO010000006.1"/>
</dbReference>
<name>A0ABW9XH04_9SPHN</name>
<gene>
    <name evidence="1" type="ORF">GTZ99_14425</name>
</gene>
<proteinExistence type="predicted"/>
<protein>
    <submittedName>
        <fullName evidence="1">Uncharacterized protein</fullName>
    </submittedName>
</protein>
<evidence type="ECO:0000313" key="2">
    <source>
        <dbReference type="Proteomes" id="UP000753724"/>
    </source>
</evidence>
<comment type="caution">
    <text evidence="1">The sequence shown here is derived from an EMBL/GenBank/DDBJ whole genome shotgun (WGS) entry which is preliminary data.</text>
</comment>
<organism evidence="1 2">
    <name type="scientific">Novosphingobium ovatum</name>
    <dbReference type="NCBI Taxonomy" id="1908523"/>
    <lineage>
        <taxon>Bacteria</taxon>
        <taxon>Pseudomonadati</taxon>
        <taxon>Pseudomonadota</taxon>
        <taxon>Alphaproteobacteria</taxon>
        <taxon>Sphingomonadales</taxon>
        <taxon>Sphingomonadaceae</taxon>
        <taxon>Novosphingobium</taxon>
    </lineage>
</organism>
<evidence type="ECO:0000313" key="1">
    <source>
        <dbReference type="EMBL" id="NBC37748.1"/>
    </source>
</evidence>
<reference evidence="2" key="1">
    <citation type="submission" date="2020-01" db="EMBL/GenBank/DDBJ databases">
        <title>Sphingomonas sp. strain CSW-10.</title>
        <authorList>
            <person name="Chen W.-M."/>
        </authorList>
    </citation>
    <scope>NUCLEOTIDE SEQUENCE [LARGE SCALE GENOMIC DNA]</scope>
    <source>
        <strain evidence="2">FSY-8</strain>
    </source>
</reference>
<sequence>MKFQFRVETRPESADTENCRRLSPSELDSFGNPLAPITIEVITQAGTDNRYWIAYAEDLPGYFGDGETPIVALSRLHAAYSRKPIFRTTVRRYSEKSHNAWIERWIEANKAIAKLRNSSSLAVTDVAKEYGIGKSLLQIRYTKMINFAESLIKDGTFSGYDLPYVMKELTGQACSDTAIMALRATWADKPKHKVIQMWAIERFLGLDGH</sequence>